<dbReference type="GO" id="GO:0000049">
    <property type="term" value="F:tRNA binding"/>
    <property type="evidence" value="ECO:0007669"/>
    <property type="project" value="UniProtKB-KW"/>
</dbReference>
<feature type="domain" description="S1 motif" evidence="16">
    <location>
        <begin position="43"/>
        <end position="119"/>
    </location>
</feature>
<evidence type="ECO:0000256" key="12">
    <source>
        <dbReference type="ARBA" id="ARBA00022759"/>
    </source>
</evidence>
<sequence length="487" mass="54840">MLRQKQTEILINAGLHETRAALLENSILQEVYIERQASAGIVGNIYKGKVVRVLPGMDAAFVDIGLEKNAFLHVKNIVASRQSLADKQSITDFVYQGQTLLVQILKEPLGNKGARLSTDISIPSRYVVFLPNASDIGVSTRIEDESTRQHIKACIEKFSMGLQGGYIARTAIEKTDAWALHSDIQYLHKIWQQIQDKAQSAPDSSLLYAGLPMHLRVLRDLVDESVVRIQVDSVAWVNEMNQFIQDFFPDNLGLVSYYGAERPIFDLYSVEDEIDKALRRKVTLKSGGHLMIDQTEAMTTIDVNTGKFVGAQNHAETIFKTNLEATKSIARQLRLRNLGGIIIIDFIDMLDTVHQQAVVDSLVEAMDAGYSRYTIEAMSSLGLLQMTRKRTRESLGHILCETCPACHGRGYVKTIETVANEVIREVIRESVQFKPQRIKIICAHEINYYLSEEAPDILADVEETLKIPITTKVDEYYAREQYDIAVY</sequence>
<evidence type="ECO:0000256" key="6">
    <source>
        <dbReference type="ARBA" id="ARBA00022552"/>
    </source>
</evidence>
<dbReference type="NCBIfam" id="TIGR00757">
    <property type="entry name" value="RNaseEG"/>
    <property type="match status" value="1"/>
</dbReference>
<keyword evidence="18" id="KW-1185">Reference proteome</keyword>
<keyword evidence="13" id="KW-0378">Hydrolase</keyword>
<dbReference type="Pfam" id="PF10150">
    <property type="entry name" value="RNase_E_G"/>
    <property type="match status" value="1"/>
</dbReference>
<dbReference type="InParanoid" id="A0A6N7EVZ1"/>
<dbReference type="PROSITE" id="PS50126">
    <property type="entry name" value="S1"/>
    <property type="match status" value="1"/>
</dbReference>
<evidence type="ECO:0000313" key="17">
    <source>
        <dbReference type="EMBL" id="MPV86063.1"/>
    </source>
</evidence>
<evidence type="ECO:0000256" key="14">
    <source>
        <dbReference type="ARBA" id="ARBA00022842"/>
    </source>
</evidence>
<keyword evidence="12" id="KW-0255">Endonuclease</keyword>
<dbReference type="FunCoup" id="A0A6N7EVZ1">
    <property type="interactions" value="315"/>
</dbReference>
<keyword evidence="5" id="KW-0963">Cytoplasm</keyword>
<reference evidence="17 18" key="1">
    <citation type="submission" date="2019-10" db="EMBL/GenBank/DDBJ databases">
        <title>Cardiobacteriales fam. a chemoheterotrophic member of the order Cardiobacteriales, and proposal of Cardiobacteriales fam. nov.</title>
        <authorList>
            <person name="Wang C."/>
        </authorList>
    </citation>
    <scope>NUCLEOTIDE SEQUENCE [LARGE SCALE GENOMIC DNA]</scope>
    <source>
        <strain evidence="17 18">ML27</strain>
    </source>
</reference>
<dbReference type="GO" id="GO:0004519">
    <property type="term" value="F:endonuclease activity"/>
    <property type="evidence" value="ECO:0007669"/>
    <property type="project" value="UniProtKB-KW"/>
</dbReference>
<evidence type="ECO:0000256" key="1">
    <source>
        <dbReference type="ARBA" id="ARBA00001946"/>
    </source>
</evidence>
<evidence type="ECO:0000256" key="7">
    <source>
        <dbReference type="ARBA" id="ARBA00022555"/>
    </source>
</evidence>
<dbReference type="Pfam" id="PF00575">
    <property type="entry name" value="S1"/>
    <property type="match status" value="1"/>
</dbReference>
<evidence type="ECO:0000259" key="16">
    <source>
        <dbReference type="PROSITE" id="PS50126"/>
    </source>
</evidence>
<comment type="subcellular location">
    <subcellularLocation>
        <location evidence="2">Cytoplasm</location>
    </subcellularLocation>
</comment>
<dbReference type="InterPro" id="IPR003029">
    <property type="entry name" value="S1_domain"/>
</dbReference>
<dbReference type="GO" id="GO:0008033">
    <property type="term" value="P:tRNA processing"/>
    <property type="evidence" value="ECO:0007669"/>
    <property type="project" value="UniProtKB-KW"/>
</dbReference>
<dbReference type="SMART" id="SM00316">
    <property type="entry name" value="S1"/>
    <property type="match status" value="1"/>
</dbReference>
<dbReference type="Pfam" id="PF20833">
    <property type="entry name" value="RNase_E_G_Thio"/>
    <property type="match status" value="1"/>
</dbReference>
<keyword evidence="7" id="KW-0820">tRNA-binding</keyword>
<dbReference type="InterPro" id="IPR012340">
    <property type="entry name" value="NA-bd_OB-fold"/>
</dbReference>
<dbReference type="PANTHER" id="PTHR30001:SF0">
    <property type="entry name" value="RIBONUCLEASE G"/>
    <property type="match status" value="1"/>
</dbReference>
<evidence type="ECO:0000256" key="13">
    <source>
        <dbReference type="ARBA" id="ARBA00022801"/>
    </source>
</evidence>
<dbReference type="Proteomes" id="UP000471298">
    <property type="component" value="Unassembled WGS sequence"/>
</dbReference>
<evidence type="ECO:0000256" key="9">
    <source>
        <dbReference type="ARBA" id="ARBA00022722"/>
    </source>
</evidence>
<evidence type="ECO:0000256" key="3">
    <source>
        <dbReference type="ARBA" id="ARBA00005663"/>
    </source>
</evidence>
<evidence type="ECO:0000256" key="8">
    <source>
        <dbReference type="ARBA" id="ARBA00022694"/>
    </source>
</evidence>
<gene>
    <name evidence="17" type="ORF">GCU85_04865</name>
</gene>
<keyword evidence="9" id="KW-0540">Nuclease</keyword>
<comment type="similarity">
    <text evidence="3">Belongs to the RNase E/G family. RNase G subfamily.</text>
</comment>
<dbReference type="GO" id="GO:0019843">
    <property type="term" value="F:rRNA binding"/>
    <property type="evidence" value="ECO:0007669"/>
    <property type="project" value="UniProtKB-KW"/>
</dbReference>
<dbReference type="Gene3D" id="2.40.50.140">
    <property type="entry name" value="Nucleic acid-binding proteins"/>
    <property type="match status" value="1"/>
</dbReference>
<evidence type="ECO:0000256" key="2">
    <source>
        <dbReference type="ARBA" id="ARBA00004496"/>
    </source>
</evidence>
<evidence type="ECO:0000256" key="5">
    <source>
        <dbReference type="ARBA" id="ARBA00022490"/>
    </source>
</evidence>
<evidence type="ECO:0000313" key="18">
    <source>
        <dbReference type="Proteomes" id="UP000471298"/>
    </source>
</evidence>
<protein>
    <recommendedName>
        <fullName evidence="4">Ribonuclease G</fullName>
    </recommendedName>
</protein>
<accession>A0A6N7EVZ1</accession>
<dbReference type="AlphaFoldDB" id="A0A6N7EVZ1"/>
<keyword evidence="14" id="KW-0460">Magnesium</keyword>
<dbReference type="InterPro" id="IPR019307">
    <property type="entry name" value="RNA-bd_AU-1/RNase_E/G"/>
</dbReference>
<evidence type="ECO:0000256" key="15">
    <source>
        <dbReference type="ARBA" id="ARBA00022884"/>
    </source>
</evidence>
<comment type="caution">
    <text evidence="17">The sequence shown here is derived from an EMBL/GenBank/DDBJ whole genome shotgun (WGS) entry which is preliminary data.</text>
</comment>
<keyword evidence="10" id="KW-0479">Metal-binding</keyword>
<dbReference type="RefSeq" id="WP_152809940.1">
    <property type="nucleotide sequence ID" value="NZ_WHNW01000004.1"/>
</dbReference>
<keyword evidence="8" id="KW-0819">tRNA processing</keyword>
<dbReference type="EMBL" id="WHNW01000004">
    <property type="protein sequence ID" value="MPV86063.1"/>
    <property type="molecule type" value="Genomic_DNA"/>
</dbReference>
<name>A0A6N7EVZ1_9GAMM</name>
<keyword evidence="15" id="KW-0694">RNA-binding</keyword>
<keyword evidence="11" id="KW-0699">rRNA-binding</keyword>
<dbReference type="SUPFAM" id="SSF50249">
    <property type="entry name" value="Nucleic acid-binding proteins"/>
    <property type="match status" value="1"/>
</dbReference>
<dbReference type="GO" id="GO:0006364">
    <property type="term" value="P:rRNA processing"/>
    <property type="evidence" value="ECO:0007669"/>
    <property type="project" value="UniProtKB-KW"/>
</dbReference>
<proteinExistence type="inferred from homology"/>
<dbReference type="GO" id="GO:0004540">
    <property type="term" value="F:RNA nuclease activity"/>
    <property type="evidence" value="ECO:0007669"/>
    <property type="project" value="InterPro"/>
</dbReference>
<dbReference type="GO" id="GO:0016787">
    <property type="term" value="F:hydrolase activity"/>
    <property type="evidence" value="ECO:0007669"/>
    <property type="project" value="UniProtKB-KW"/>
</dbReference>
<comment type="cofactor">
    <cofactor evidence="1">
        <name>Mg(2+)</name>
        <dbReference type="ChEBI" id="CHEBI:18420"/>
    </cofactor>
</comment>
<keyword evidence="6" id="KW-0698">rRNA processing</keyword>
<organism evidence="17 18">
    <name type="scientific">Ostreibacterium oceani</name>
    <dbReference type="NCBI Taxonomy" id="2654998"/>
    <lineage>
        <taxon>Bacteria</taxon>
        <taxon>Pseudomonadati</taxon>
        <taxon>Pseudomonadota</taxon>
        <taxon>Gammaproteobacteria</taxon>
        <taxon>Cardiobacteriales</taxon>
        <taxon>Ostreibacteriaceae</taxon>
        <taxon>Ostreibacterium</taxon>
    </lineage>
</organism>
<dbReference type="InterPro" id="IPR004659">
    <property type="entry name" value="RNase_E/G"/>
</dbReference>
<dbReference type="PANTHER" id="PTHR30001">
    <property type="entry name" value="RIBONUCLEASE"/>
    <property type="match status" value="1"/>
</dbReference>
<evidence type="ECO:0000256" key="10">
    <source>
        <dbReference type="ARBA" id="ARBA00022723"/>
    </source>
</evidence>
<dbReference type="GO" id="GO:0046872">
    <property type="term" value="F:metal ion binding"/>
    <property type="evidence" value="ECO:0007669"/>
    <property type="project" value="UniProtKB-KW"/>
</dbReference>
<dbReference type="InterPro" id="IPR048583">
    <property type="entry name" value="RNase_E_G_thioredoxin-like"/>
</dbReference>
<dbReference type="Gene3D" id="3.40.1260.20">
    <property type="entry name" value="Ribonuclease E, catalytic domain"/>
    <property type="match status" value="1"/>
</dbReference>
<evidence type="ECO:0000256" key="11">
    <source>
        <dbReference type="ARBA" id="ARBA00022730"/>
    </source>
</evidence>
<evidence type="ECO:0000256" key="4">
    <source>
        <dbReference type="ARBA" id="ARBA00017719"/>
    </source>
</evidence>
<dbReference type="CDD" id="cd04453">
    <property type="entry name" value="S1_RNase_E"/>
    <property type="match status" value="1"/>
</dbReference>
<dbReference type="GO" id="GO:0005737">
    <property type="term" value="C:cytoplasm"/>
    <property type="evidence" value="ECO:0007669"/>
    <property type="project" value="UniProtKB-SubCell"/>
</dbReference>